<feature type="domain" description="MaoC-like" evidence="1">
    <location>
        <begin position="15"/>
        <end position="111"/>
    </location>
</feature>
<protein>
    <submittedName>
        <fullName evidence="2">3-hydroxybutyryl-CoA dehydratase</fullName>
        <ecNumber evidence="2">4.2.1.55</ecNumber>
    </submittedName>
</protein>
<organism evidence="2 3">
    <name type="scientific">Priestia iocasae</name>
    <dbReference type="NCBI Taxonomy" id="2291674"/>
    <lineage>
        <taxon>Bacteria</taxon>
        <taxon>Bacillati</taxon>
        <taxon>Bacillota</taxon>
        <taxon>Bacilli</taxon>
        <taxon>Bacillales</taxon>
        <taxon>Bacillaceae</taxon>
        <taxon>Priestia</taxon>
    </lineage>
</organism>
<keyword evidence="3" id="KW-1185">Reference proteome</keyword>
<dbReference type="CDD" id="cd03449">
    <property type="entry name" value="R_hydratase"/>
    <property type="match status" value="1"/>
</dbReference>
<dbReference type="RefSeq" id="WP_205188302.1">
    <property type="nucleotide sequence ID" value="NZ_JAFBFC010000006.1"/>
</dbReference>
<accession>A0ABS2QXT3</accession>
<evidence type="ECO:0000259" key="1">
    <source>
        <dbReference type="Pfam" id="PF01575"/>
    </source>
</evidence>
<dbReference type="Gene3D" id="3.10.129.10">
    <property type="entry name" value="Hotdog Thioesterase"/>
    <property type="match status" value="1"/>
</dbReference>
<name>A0ABS2QXT3_9BACI</name>
<dbReference type="SUPFAM" id="SSF54637">
    <property type="entry name" value="Thioesterase/thiol ester dehydrase-isomerase"/>
    <property type="match status" value="1"/>
</dbReference>
<proteinExistence type="predicted"/>
<dbReference type="PANTHER" id="PTHR43437">
    <property type="entry name" value="HYDROXYACYL-THIOESTER DEHYDRATASE TYPE 2, MITOCHONDRIAL-RELATED"/>
    <property type="match status" value="1"/>
</dbReference>
<dbReference type="EMBL" id="JAFBFC010000006">
    <property type="protein sequence ID" value="MBM7704293.1"/>
    <property type="molecule type" value="Genomic_DNA"/>
</dbReference>
<dbReference type="InterPro" id="IPR002539">
    <property type="entry name" value="MaoC-like_dom"/>
</dbReference>
<evidence type="ECO:0000313" key="3">
    <source>
        <dbReference type="Proteomes" id="UP000809829"/>
    </source>
</evidence>
<dbReference type="InterPro" id="IPR029069">
    <property type="entry name" value="HotDog_dom_sf"/>
</dbReference>
<dbReference type="PANTHER" id="PTHR43437:SF3">
    <property type="entry name" value="HYDROXYACYL-THIOESTER DEHYDRATASE TYPE 2, MITOCHONDRIAL"/>
    <property type="match status" value="1"/>
</dbReference>
<dbReference type="EC" id="4.2.1.55" evidence="2"/>
<comment type="caution">
    <text evidence="2">The sequence shown here is derived from an EMBL/GenBank/DDBJ whole genome shotgun (WGS) entry which is preliminary data.</text>
</comment>
<dbReference type="GO" id="GO:0016829">
    <property type="term" value="F:lyase activity"/>
    <property type="evidence" value="ECO:0007669"/>
    <property type="project" value="UniProtKB-KW"/>
</dbReference>
<evidence type="ECO:0000313" key="2">
    <source>
        <dbReference type="EMBL" id="MBM7704293.1"/>
    </source>
</evidence>
<dbReference type="InterPro" id="IPR050965">
    <property type="entry name" value="UPF0336/Enoyl-CoA_hydratase"/>
</dbReference>
<reference evidence="2 3" key="1">
    <citation type="submission" date="2021-01" db="EMBL/GenBank/DDBJ databases">
        <title>Genomic Encyclopedia of Type Strains, Phase IV (KMG-IV): sequencing the most valuable type-strain genomes for metagenomic binning, comparative biology and taxonomic classification.</title>
        <authorList>
            <person name="Goeker M."/>
        </authorList>
    </citation>
    <scope>NUCLEOTIDE SEQUENCE [LARGE SCALE GENOMIC DNA]</scope>
    <source>
        <strain evidence="2 3">DSM 104297</strain>
    </source>
</reference>
<gene>
    <name evidence="2" type="ORF">JOC83_003148</name>
</gene>
<dbReference type="Proteomes" id="UP000809829">
    <property type="component" value="Unassembled WGS sequence"/>
</dbReference>
<dbReference type="Pfam" id="PF01575">
    <property type="entry name" value="MaoC_dehydratas"/>
    <property type="match status" value="1"/>
</dbReference>
<sequence length="136" mass="14982">MRYEEIKVGDSASFSKTISESDIYQFAGLTGDFNPVHVDATYAETTMFKERIAHGLLTGSFVSTVLGMKLPGSNSVYLSQSFSFKAPVKIGDTVTAKVTVLEKKDPKRILKLKTEVYNQYGSVVIDGEAMVMKLIK</sequence>
<keyword evidence="2" id="KW-0456">Lyase</keyword>